<sequence length="55" mass="6411">MSVFQFTDTSYRCQFSSSLMPTQFADANERYRCSSSLPPLTLFQFPNAIDRYKCL</sequence>
<reference evidence="1" key="1">
    <citation type="submission" date="2014-12" db="EMBL/GenBank/DDBJ databases">
        <title>Insight into the proteome of Arion vulgaris.</title>
        <authorList>
            <person name="Aradska J."/>
            <person name="Bulat T."/>
            <person name="Smidak R."/>
            <person name="Sarate P."/>
            <person name="Gangsoo J."/>
            <person name="Sialana F."/>
            <person name="Bilban M."/>
            <person name="Lubec G."/>
        </authorList>
    </citation>
    <scope>NUCLEOTIDE SEQUENCE</scope>
    <source>
        <tissue evidence="1">Skin</tissue>
    </source>
</reference>
<accession>A0A0B6Z642</accession>
<dbReference type="AlphaFoldDB" id="A0A0B6Z642"/>
<proteinExistence type="predicted"/>
<dbReference type="EMBL" id="HACG01017098">
    <property type="protein sequence ID" value="CEK63963.1"/>
    <property type="molecule type" value="Transcribed_RNA"/>
</dbReference>
<name>A0A0B6Z642_9EUPU</name>
<evidence type="ECO:0000313" key="1">
    <source>
        <dbReference type="EMBL" id="CEK63963.1"/>
    </source>
</evidence>
<organism evidence="1">
    <name type="scientific">Arion vulgaris</name>
    <dbReference type="NCBI Taxonomy" id="1028688"/>
    <lineage>
        <taxon>Eukaryota</taxon>
        <taxon>Metazoa</taxon>
        <taxon>Spiralia</taxon>
        <taxon>Lophotrochozoa</taxon>
        <taxon>Mollusca</taxon>
        <taxon>Gastropoda</taxon>
        <taxon>Heterobranchia</taxon>
        <taxon>Euthyneura</taxon>
        <taxon>Panpulmonata</taxon>
        <taxon>Eupulmonata</taxon>
        <taxon>Stylommatophora</taxon>
        <taxon>Helicina</taxon>
        <taxon>Arionoidea</taxon>
        <taxon>Arionidae</taxon>
        <taxon>Arion</taxon>
    </lineage>
</organism>
<gene>
    <name evidence="1" type="primary">ORF50146</name>
</gene>
<protein>
    <submittedName>
        <fullName evidence="1">Uncharacterized protein</fullName>
    </submittedName>
</protein>